<dbReference type="Proteomes" id="UP001177260">
    <property type="component" value="Unassembled WGS sequence"/>
</dbReference>
<protein>
    <submittedName>
        <fullName evidence="1">Uncharacterized protein</fullName>
    </submittedName>
</protein>
<keyword evidence="2" id="KW-1185">Reference proteome</keyword>
<sequence>MPLTKGHILVVPREHRVKLADVNVKVSRAVGQWLPIISRVAMRTLFGEEVTSESSSSSNWNWNVVQNNGITAAQLVPHVHFHVIPRPATNAPPSGGKVSFVMFGRGQRDELDDEEGEKLAGLLREELAKEVGRVKEKEGVDLDLESSGDDDHDRKRALGKL</sequence>
<proteinExistence type="predicted"/>
<accession>A0ACC3BEX4</accession>
<name>A0ACC3BEX4_9EURO</name>
<reference evidence="1 2" key="1">
    <citation type="journal article" date="2023" name="ACS Omega">
        <title>Identification of the Neoaspergillic Acid Biosynthesis Gene Cluster by Establishing an In Vitro CRISPR-Ribonucleoprotein Genetic System in Aspergillus melleus.</title>
        <authorList>
            <person name="Yuan B."/>
            <person name="Grau M.F."/>
            <person name="Murata R.M."/>
            <person name="Torok T."/>
            <person name="Venkateswaran K."/>
            <person name="Stajich J.E."/>
            <person name="Wang C.C.C."/>
        </authorList>
    </citation>
    <scope>NUCLEOTIDE SEQUENCE [LARGE SCALE GENOMIC DNA]</scope>
    <source>
        <strain evidence="1 2">IMV 1140</strain>
    </source>
</reference>
<gene>
    <name evidence="1" type="ORF">N8T08_006617</name>
</gene>
<dbReference type="EMBL" id="JAOPJF010000004">
    <property type="protein sequence ID" value="KAK1149394.1"/>
    <property type="molecule type" value="Genomic_DNA"/>
</dbReference>
<comment type="caution">
    <text evidence="1">The sequence shown here is derived from an EMBL/GenBank/DDBJ whole genome shotgun (WGS) entry which is preliminary data.</text>
</comment>
<evidence type="ECO:0000313" key="2">
    <source>
        <dbReference type="Proteomes" id="UP001177260"/>
    </source>
</evidence>
<evidence type="ECO:0000313" key="1">
    <source>
        <dbReference type="EMBL" id="KAK1149394.1"/>
    </source>
</evidence>
<organism evidence="1 2">
    <name type="scientific">Aspergillus melleus</name>
    <dbReference type="NCBI Taxonomy" id="138277"/>
    <lineage>
        <taxon>Eukaryota</taxon>
        <taxon>Fungi</taxon>
        <taxon>Dikarya</taxon>
        <taxon>Ascomycota</taxon>
        <taxon>Pezizomycotina</taxon>
        <taxon>Eurotiomycetes</taxon>
        <taxon>Eurotiomycetidae</taxon>
        <taxon>Eurotiales</taxon>
        <taxon>Aspergillaceae</taxon>
        <taxon>Aspergillus</taxon>
        <taxon>Aspergillus subgen. Circumdati</taxon>
    </lineage>
</organism>